<organism evidence="1 2">
    <name type="scientific">Bradymonas sediminis</name>
    <dbReference type="NCBI Taxonomy" id="1548548"/>
    <lineage>
        <taxon>Bacteria</taxon>
        <taxon>Deltaproteobacteria</taxon>
        <taxon>Bradymonadales</taxon>
        <taxon>Bradymonadaceae</taxon>
        <taxon>Bradymonas</taxon>
    </lineage>
</organism>
<name>A0A2Z4FNC2_9DELT</name>
<dbReference type="AlphaFoldDB" id="A0A2Z4FNC2"/>
<accession>A0A2Z4FNC2</accession>
<evidence type="ECO:0000313" key="1">
    <source>
        <dbReference type="EMBL" id="AWV90216.1"/>
    </source>
</evidence>
<dbReference type="Proteomes" id="UP000249799">
    <property type="component" value="Chromosome"/>
</dbReference>
<proteinExistence type="predicted"/>
<dbReference type="KEGG" id="bsed:DN745_13080"/>
<evidence type="ECO:0000313" key="2">
    <source>
        <dbReference type="Proteomes" id="UP000249799"/>
    </source>
</evidence>
<keyword evidence="2" id="KW-1185">Reference proteome</keyword>
<reference evidence="1 2" key="1">
    <citation type="submission" date="2018-06" db="EMBL/GenBank/DDBJ databases">
        <title>Lujinxingia sediminis gen. nov. sp. nov., a new facultative anaerobic member of the class Deltaproteobacteria, and proposal of Lujinxingaceae fam. nov.</title>
        <authorList>
            <person name="Guo L.-Y."/>
            <person name="Li C.-M."/>
            <person name="Wang S."/>
            <person name="Du Z.-J."/>
        </authorList>
    </citation>
    <scope>NUCLEOTIDE SEQUENCE [LARGE SCALE GENOMIC DNA]</scope>
    <source>
        <strain evidence="1 2">FA350</strain>
    </source>
</reference>
<protein>
    <submittedName>
        <fullName evidence="1">Uncharacterized protein</fullName>
    </submittedName>
</protein>
<dbReference type="EMBL" id="CP030032">
    <property type="protein sequence ID" value="AWV90216.1"/>
    <property type="molecule type" value="Genomic_DNA"/>
</dbReference>
<sequence length="107" mass="11873">MIEIGGRRWFVSILKEEGARHMHLVDILTDKHMIALAAHALSPRANPENRAAQPTAEKRTCLRANAEQKTAENQDIQVPINHAKFQTPAPTRSGVLAFAPPSHEVIH</sequence>
<gene>
    <name evidence="1" type="ORF">DN745_13080</name>
</gene>